<evidence type="ECO:0000313" key="3">
    <source>
        <dbReference type="EnsemblMetazoa" id="XP_014250334.1"/>
    </source>
</evidence>
<dbReference type="PRINTS" id="PR00081">
    <property type="entry name" value="GDHRDH"/>
</dbReference>
<dbReference type="Pfam" id="PF13561">
    <property type="entry name" value="adh_short_C2"/>
    <property type="match status" value="1"/>
</dbReference>
<dbReference type="RefSeq" id="XP_014250334.1">
    <property type="nucleotide sequence ID" value="XM_014394848.2"/>
</dbReference>
<dbReference type="GeneID" id="106667128"/>
<proteinExistence type="predicted"/>
<name>A0A8I6RUK6_CIMLE</name>
<dbReference type="GO" id="GO:0016491">
    <property type="term" value="F:oxidoreductase activity"/>
    <property type="evidence" value="ECO:0007669"/>
    <property type="project" value="UniProtKB-KW"/>
</dbReference>
<evidence type="ECO:0000313" key="4">
    <source>
        <dbReference type="Proteomes" id="UP000494040"/>
    </source>
</evidence>
<sequence length="255" mass="27063">MADASFRGKVVIVTGASSGIGAETARHFYKAGASLLLTGRNAENLQKVSSQCGDAPTVIGDLATQTDLGKKIVDETMANYGKVDVLVNNAGTMEMGTIENTSLEQFDRVFNVNVRAIYGLTALVVPHLVKTKGSIVNVSSVCGLRAFPGVLSYCMSKSALDQFTRCVALELAPKGVRVNAVNPGVIVTPLQRRGGLDDKQYQEFLEKSKTTHALGRPGEVNEVAEAILFLASDKASFITGETLAVDGGRHAMCPR</sequence>
<dbReference type="SUPFAM" id="SSF51735">
    <property type="entry name" value="NAD(P)-binding Rossmann-fold domains"/>
    <property type="match status" value="1"/>
</dbReference>
<evidence type="ECO:0000259" key="2">
    <source>
        <dbReference type="SMART" id="SM00822"/>
    </source>
</evidence>
<dbReference type="AlphaFoldDB" id="A0A8I6RUK6"/>
<dbReference type="GO" id="GO:0006629">
    <property type="term" value="P:lipid metabolic process"/>
    <property type="evidence" value="ECO:0007669"/>
    <property type="project" value="UniProtKB-ARBA"/>
</dbReference>
<feature type="domain" description="Ketoreductase" evidence="2">
    <location>
        <begin position="9"/>
        <end position="184"/>
    </location>
</feature>
<dbReference type="Proteomes" id="UP000494040">
    <property type="component" value="Unassembled WGS sequence"/>
</dbReference>
<dbReference type="PRINTS" id="PR00080">
    <property type="entry name" value="SDRFAMILY"/>
</dbReference>
<dbReference type="NCBIfam" id="NF005559">
    <property type="entry name" value="PRK07231.1"/>
    <property type="match status" value="1"/>
</dbReference>
<keyword evidence="4" id="KW-1185">Reference proteome</keyword>
<reference evidence="3" key="1">
    <citation type="submission" date="2022-01" db="UniProtKB">
        <authorList>
            <consortium name="EnsemblMetazoa"/>
        </authorList>
    </citation>
    <scope>IDENTIFICATION</scope>
</reference>
<accession>A0A8I6RUK6</accession>
<dbReference type="InterPro" id="IPR057326">
    <property type="entry name" value="KR_dom"/>
</dbReference>
<keyword evidence="1" id="KW-0560">Oxidoreductase</keyword>
<dbReference type="PANTHER" id="PTHR43975">
    <property type="entry name" value="ZGC:101858"/>
    <property type="match status" value="1"/>
</dbReference>
<dbReference type="OrthoDB" id="47007at2759"/>
<evidence type="ECO:0000256" key="1">
    <source>
        <dbReference type="ARBA" id="ARBA00023002"/>
    </source>
</evidence>
<dbReference type="PANTHER" id="PTHR43975:SF2">
    <property type="entry name" value="EG:BACR7A4.14 PROTEIN-RELATED"/>
    <property type="match status" value="1"/>
</dbReference>
<dbReference type="Gene3D" id="3.40.50.720">
    <property type="entry name" value="NAD(P)-binding Rossmann-like Domain"/>
    <property type="match status" value="1"/>
</dbReference>
<dbReference type="FunFam" id="3.40.50.720:FF:000084">
    <property type="entry name" value="Short-chain dehydrogenase reductase"/>
    <property type="match status" value="1"/>
</dbReference>
<dbReference type="EnsemblMetazoa" id="XM_014394848.2">
    <property type="protein sequence ID" value="XP_014250334.1"/>
    <property type="gene ID" value="LOC106667128"/>
</dbReference>
<dbReference type="InterPro" id="IPR020904">
    <property type="entry name" value="Sc_DH/Rdtase_CS"/>
</dbReference>
<dbReference type="InterPro" id="IPR036291">
    <property type="entry name" value="NAD(P)-bd_dom_sf"/>
</dbReference>
<organism evidence="3 4">
    <name type="scientific">Cimex lectularius</name>
    <name type="common">Bed bug</name>
    <name type="synonym">Acanthia lectularia</name>
    <dbReference type="NCBI Taxonomy" id="79782"/>
    <lineage>
        <taxon>Eukaryota</taxon>
        <taxon>Metazoa</taxon>
        <taxon>Ecdysozoa</taxon>
        <taxon>Arthropoda</taxon>
        <taxon>Hexapoda</taxon>
        <taxon>Insecta</taxon>
        <taxon>Pterygota</taxon>
        <taxon>Neoptera</taxon>
        <taxon>Paraneoptera</taxon>
        <taxon>Hemiptera</taxon>
        <taxon>Heteroptera</taxon>
        <taxon>Panheteroptera</taxon>
        <taxon>Cimicomorpha</taxon>
        <taxon>Cimicidae</taxon>
        <taxon>Cimex</taxon>
    </lineage>
</organism>
<dbReference type="PROSITE" id="PS00061">
    <property type="entry name" value="ADH_SHORT"/>
    <property type="match status" value="1"/>
</dbReference>
<protein>
    <recommendedName>
        <fullName evidence="2">Ketoreductase domain-containing protein</fullName>
    </recommendedName>
</protein>
<dbReference type="OMA" id="NSLACGP"/>
<dbReference type="InterPro" id="IPR002347">
    <property type="entry name" value="SDR_fam"/>
</dbReference>
<dbReference type="KEGG" id="clec:106667128"/>
<dbReference type="SMART" id="SM00822">
    <property type="entry name" value="PKS_KR"/>
    <property type="match status" value="1"/>
</dbReference>